<evidence type="ECO:0000259" key="1">
    <source>
        <dbReference type="Pfam" id="PF08277"/>
    </source>
</evidence>
<dbReference type="PANTHER" id="PTHR47629:SF1">
    <property type="entry name" value="C-TYPE LECTIN DOMAIN-CONTAINING PROTEIN-RELATED"/>
    <property type="match status" value="1"/>
</dbReference>
<dbReference type="Pfam" id="PF08277">
    <property type="entry name" value="PAN_3"/>
    <property type="match status" value="1"/>
</dbReference>
<reference evidence="2" key="2">
    <citation type="submission" date="2022-06" db="UniProtKB">
        <authorList>
            <consortium name="EnsemblMetazoa"/>
        </authorList>
    </citation>
    <scope>IDENTIFICATION</scope>
    <source>
        <strain evidence="2">DF5081</strain>
    </source>
</reference>
<name>A0A8R1HYA7_CAEJA</name>
<dbReference type="PANTHER" id="PTHR47629">
    <property type="entry name" value="C-TYPE LECTIN-RELATED"/>
    <property type="match status" value="1"/>
</dbReference>
<dbReference type="InterPro" id="IPR006583">
    <property type="entry name" value="PAN-3_domain"/>
</dbReference>
<proteinExistence type="predicted"/>
<feature type="domain" description="PAN-3" evidence="1">
    <location>
        <begin position="1"/>
        <end position="35"/>
    </location>
</feature>
<dbReference type="AlphaFoldDB" id="A0A8R1HYA7"/>
<dbReference type="EnsemblMetazoa" id="CJA12009.1">
    <property type="protein sequence ID" value="CJA12009.1"/>
    <property type="gene ID" value="WBGene00131213"/>
</dbReference>
<accession>A0A8R1HYA7</accession>
<dbReference type="Proteomes" id="UP000005237">
    <property type="component" value="Unassembled WGS sequence"/>
</dbReference>
<reference evidence="3" key="1">
    <citation type="submission" date="2010-08" db="EMBL/GenBank/DDBJ databases">
        <authorList>
            <consortium name="Caenorhabditis japonica Sequencing Consortium"/>
            <person name="Wilson R.K."/>
        </authorList>
    </citation>
    <scope>NUCLEOTIDE SEQUENCE [LARGE SCALE GENOMIC DNA]</scope>
    <source>
        <strain evidence="3">DF5081</strain>
    </source>
</reference>
<evidence type="ECO:0000313" key="3">
    <source>
        <dbReference type="Proteomes" id="UP000005237"/>
    </source>
</evidence>
<keyword evidence="3" id="KW-1185">Reference proteome</keyword>
<evidence type="ECO:0000313" key="2">
    <source>
        <dbReference type="EnsemblMetazoa" id="CJA12009.1"/>
    </source>
</evidence>
<sequence>MAWQNGSTCTNFDYYVMGTVSQTNSTAKSIVAFKVNNPNDECPIGSSAPTFNNTNATGTLYIDDDPNYFPVYVYYTIYSTASSWKISYNVNGSCVGGFQDYVQHSDGTALCVAVS</sequence>
<protein>
    <submittedName>
        <fullName evidence="2">CW domain-containing protein</fullName>
    </submittedName>
</protein>
<organism evidence="2 3">
    <name type="scientific">Caenorhabditis japonica</name>
    <dbReference type="NCBI Taxonomy" id="281687"/>
    <lineage>
        <taxon>Eukaryota</taxon>
        <taxon>Metazoa</taxon>
        <taxon>Ecdysozoa</taxon>
        <taxon>Nematoda</taxon>
        <taxon>Chromadorea</taxon>
        <taxon>Rhabditida</taxon>
        <taxon>Rhabditina</taxon>
        <taxon>Rhabditomorpha</taxon>
        <taxon>Rhabditoidea</taxon>
        <taxon>Rhabditidae</taxon>
        <taxon>Peloderinae</taxon>
        <taxon>Caenorhabditis</taxon>
    </lineage>
</organism>